<dbReference type="AlphaFoldDB" id="A0A9P4J8U7"/>
<keyword evidence="2" id="KW-0732">Signal</keyword>
<proteinExistence type="predicted"/>
<dbReference type="EMBL" id="ML996083">
    <property type="protein sequence ID" value="KAF2155245.1"/>
    <property type="molecule type" value="Genomic_DNA"/>
</dbReference>
<organism evidence="3 4">
    <name type="scientific">Myriangium duriaei CBS 260.36</name>
    <dbReference type="NCBI Taxonomy" id="1168546"/>
    <lineage>
        <taxon>Eukaryota</taxon>
        <taxon>Fungi</taxon>
        <taxon>Dikarya</taxon>
        <taxon>Ascomycota</taxon>
        <taxon>Pezizomycotina</taxon>
        <taxon>Dothideomycetes</taxon>
        <taxon>Dothideomycetidae</taxon>
        <taxon>Myriangiales</taxon>
        <taxon>Myriangiaceae</taxon>
        <taxon>Myriangium</taxon>
    </lineage>
</organism>
<accession>A0A9P4J8U7</accession>
<evidence type="ECO:0000256" key="2">
    <source>
        <dbReference type="SAM" id="SignalP"/>
    </source>
</evidence>
<evidence type="ECO:0000313" key="3">
    <source>
        <dbReference type="EMBL" id="KAF2155245.1"/>
    </source>
</evidence>
<keyword evidence="4" id="KW-1185">Reference proteome</keyword>
<name>A0A9P4J8U7_9PEZI</name>
<evidence type="ECO:0000256" key="1">
    <source>
        <dbReference type="SAM" id="MobiDB-lite"/>
    </source>
</evidence>
<dbReference type="Proteomes" id="UP000799439">
    <property type="component" value="Unassembled WGS sequence"/>
</dbReference>
<evidence type="ECO:0000313" key="4">
    <source>
        <dbReference type="Proteomes" id="UP000799439"/>
    </source>
</evidence>
<sequence>MALKSWAHHFWACCVLARLLRARLSSLLDHAIQSLSAFGRALQNFLPRERRPRHLANDGTVSIGRFASTPIIDHPETEESMDGNTLWTRDRAEEL</sequence>
<reference evidence="3" key="1">
    <citation type="journal article" date="2020" name="Stud. Mycol.">
        <title>101 Dothideomycetes genomes: a test case for predicting lifestyles and emergence of pathogens.</title>
        <authorList>
            <person name="Haridas S."/>
            <person name="Albert R."/>
            <person name="Binder M."/>
            <person name="Bloem J."/>
            <person name="Labutti K."/>
            <person name="Salamov A."/>
            <person name="Andreopoulos B."/>
            <person name="Baker S."/>
            <person name="Barry K."/>
            <person name="Bills G."/>
            <person name="Bluhm B."/>
            <person name="Cannon C."/>
            <person name="Castanera R."/>
            <person name="Culley D."/>
            <person name="Daum C."/>
            <person name="Ezra D."/>
            <person name="Gonzalez J."/>
            <person name="Henrissat B."/>
            <person name="Kuo A."/>
            <person name="Liang C."/>
            <person name="Lipzen A."/>
            <person name="Lutzoni F."/>
            <person name="Magnuson J."/>
            <person name="Mondo S."/>
            <person name="Nolan M."/>
            <person name="Ohm R."/>
            <person name="Pangilinan J."/>
            <person name="Park H.-J."/>
            <person name="Ramirez L."/>
            <person name="Alfaro M."/>
            <person name="Sun H."/>
            <person name="Tritt A."/>
            <person name="Yoshinaga Y."/>
            <person name="Zwiers L.-H."/>
            <person name="Turgeon B."/>
            <person name="Goodwin S."/>
            <person name="Spatafora J."/>
            <person name="Crous P."/>
            <person name="Grigoriev I."/>
        </authorList>
    </citation>
    <scope>NUCLEOTIDE SEQUENCE</scope>
    <source>
        <strain evidence="3">CBS 260.36</strain>
    </source>
</reference>
<feature type="chain" id="PRO_5040294821" description="Secreted protein" evidence="2">
    <location>
        <begin position="23"/>
        <end position="95"/>
    </location>
</feature>
<gene>
    <name evidence="3" type="ORF">K461DRAFT_110500</name>
</gene>
<comment type="caution">
    <text evidence="3">The sequence shown here is derived from an EMBL/GenBank/DDBJ whole genome shotgun (WGS) entry which is preliminary data.</text>
</comment>
<feature type="signal peptide" evidence="2">
    <location>
        <begin position="1"/>
        <end position="22"/>
    </location>
</feature>
<protein>
    <recommendedName>
        <fullName evidence="5">Secreted protein</fullName>
    </recommendedName>
</protein>
<evidence type="ECO:0008006" key="5">
    <source>
        <dbReference type="Google" id="ProtNLM"/>
    </source>
</evidence>
<feature type="region of interest" description="Disordered" evidence="1">
    <location>
        <begin position="74"/>
        <end position="95"/>
    </location>
</feature>